<organism evidence="4 5">
    <name type="scientific">Maritimibacter dapengensis</name>
    <dbReference type="NCBI Taxonomy" id="2836868"/>
    <lineage>
        <taxon>Bacteria</taxon>
        <taxon>Pseudomonadati</taxon>
        <taxon>Pseudomonadota</taxon>
        <taxon>Alphaproteobacteria</taxon>
        <taxon>Rhodobacterales</taxon>
        <taxon>Roseobacteraceae</taxon>
        <taxon>Maritimibacter</taxon>
    </lineage>
</organism>
<dbReference type="PROSITE" id="PS50222">
    <property type="entry name" value="EF_HAND_2"/>
    <property type="match status" value="1"/>
</dbReference>
<dbReference type="InterPro" id="IPR002048">
    <property type="entry name" value="EF_hand_dom"/>
</dbReference>
<feature type="domain" description="EF-hand" evidence="3">
    <location>
        <begin position="46"/>
        <end position="81"/>
    </location>
</feature>
<evidence type="ECO:0000256" key="1">
    <source>
        <dbReference type="SAM" id="MobiDB-lite"/>
    </source>
</evidence>
<gene>
    <name evidence="4" type="ORF">KJP28_02920</name>
</gene>
<evidence type="ECO:0000313" key="5">
    <source>
        <dbReference type="Proteomes" id="UP000756530"/>
    </source>
</evidence>
<dbReference type="EMBL" id="JAHUZE010000001">
    <property type="protein sequence ID" value="MBV7377863.1"/>
    <property type="molecule type" value="Genomic_DNA"/>
</dbReference>
<dbReference type="Pfam" id="PF13202">
    <property type="entry name" value="EF-hand_5"/>
    <property type="match status" value="2"/>
</dbReference>
<dbReference type="PROSITE" id="PS00018">
    <property type="entry name" value="EF_HAND_1"/>
    <property type="match status" value="3"/>
</dbReference>
<keyword evidence="5" id="KW-1185">Reference proteome</keyword>
<evidence type="ECO:0000313" key="4">
    <source>
        <dbReference type="EMBL" id="MBV7377863.1"/>
    </source>
</evidence>
<name>A0ABS6SY20_9RHOB</name>
<keyword evidence="2" id="KW-0732">Signal</keyword>
<comment type="caution">
    <text evidence="4">The sequence shown here is derived from an EMBL/GenBank/DDBJ whole genome shotgun (WGS) entry which is preliminary data.</text>
</comment>
<feature type="region of interest" description="Disordered" evidence="1">
    <location>
        <begin position="142"/>
        <end position="161"/>
    </location>
</feature>
<feature type="signal peptide" evidence="2">
    <location>
        <begin position="1"/>
        <end position="21"/>
    </location>
</feature>
<feature type="chain" id="PRO_5046189750" description="EF-hand domain-containing protein" evidence="2">
    <location>
        <begin position="22"/>
        <end position="161"/>
    </location>
</feature>
<reference evidence="4 5" key="1">
    <citation type="submission" date="2021-05" db="EMBL/GenBank/DDBJ databases">
        <title>Culturable bacteria isolated from Daya Bay.</title>
        <authorList>
            <person name="Zheng W."/>
            <person name="Yu S."/>
            <person name="Huang Y."/>
        </authorList>
    </citation>
    <scope>NUCLEOTIDE SEQUENCE [LARGE SCALE GENOMIC DNA]</scope>
    <source>
        <strain evidence="4 5">DP4N28-5</strain>
    </source>
</reference>
<feature type="compositionally biased region" description="Basic and acidic residues" evidence="1">
    <location>
        <begin position="114"/>
        <end position="124"/>
    </location>
</feature>
<feature type="region of interest" description="Disordered" evidence="1">
    <location>
        <begin position="83"/>
        <end position="124"/>
    </location>
</feature>
<dbReference type="RefSeq" id="WP_218390730.1">
    <property type="nucleotide sequence ID" value="NZ_JAHUZE010000001.1"/>
</dbReference>
<evidence type="ECO:0000259" key="3">
    <source>
        <dbReference type="PROSITE" id="PS50222"/>
    </source>
</evidence>
<dbReference type="Proteomes" id="UP000756530">
    <property type="component" value="Unassembled WGS sequence"/>
</dbReference>
<feature type="compositionally biased region" description="Gly residues" evidence="1">
    <location>
        <begin position="88"/>
        <end position="112"/>
    </location>
</feature>
<protein>
    <recommendedName>
        <fullName evidence="3">EF-hand domain-containing protein</fullName>
    </recommendedName>
</protein>
<evidence type="ECO:0000256" key="2">
    <source>
        <dbReference type="SAM" id="SignalP"/>
    </source>
</evidence>
<accession>A0ABS6SY20</accession>
<sequence length="161" mass="17293">MMLRKITLTAAIAALALPVMAQNGTPGANFIQQWDSDGDGRVTLAEARERRGDMFALYDADENGRLDASELAEMDAVGSDMREAMQGDRGGSGHGIGKGMGQGKGRGMGNGQGNHDHSQFDTDRDGFISLGEFEAGTDDWFAMRDRDGDGIMTTDDFGPRR</sequence>
<proteinExistence type="predicted"/>
<dbReference type="InterPro" id="IPR018247">
    <property type="entry name" value="EF_Hand_1_Ca_BS"/>
</dbReference>